<organism evidence="1 2">
    <name type="scientific">Ixodes persulcatus</name>
    <name type="common">Taiga tick</name>
    <dbReference type="NCBI Taxonomy" id="34615"/>
    <lineage>
        <taxon>Eukaryota</taxon>
        <taxon>Metazoa</taxon>
        <taxon>Ecdysozoa</taxon>
        <taxon>Arthropoda</taxon>
        <taxon>Chelicerata</taxon>
        <taxon>Arachnida</taxon>
        <taxon>Acari</taxon>
        <taxon>Parasitiformes</taxon>
        <taxon>Ixodida</taxon>
        <taxon>Ixodoidea</taxon>
        <taxon>Ixodidae</taxon>
        <taxon>Ixodinae</taxon>
        <taxon>Ixodes</taxon>
    </lineage>
</organism>
<reference evidence="1 2" key="1">
    <citation type="journal article" date="2020" name="Cell">
        <title>Large-Scale Comparative Analyses of Tick Genomes Elucidate Their Genetic Diversity and Vector Capacities.</title>
        <authorList>
            <consortium name="Tick Genome and Microbiome Consortium (TIGMIC)"/>
            <person name="Jia N."/>
            <person name="Wang J."/>
            <person name="Shi W."/>
            <person name="Du L."/>
            <person name="Sun Y."/>
            <person name="Zhan W."/>
            <person name="Jiang J.F."/>
            <person name="Wang Q."/>
            <person name="Zhang B."/>
            <person name="Ji P."/>
            <person name="Bell-Sakyi L."/>
            <person name="Cui X.M."/>
            <person name="Yuan T.T."/>
            <person name="Jiang B.G."/>
            <person name="Yang W.F."/>
            <person name="Lam T.T."/>
            <person name="Chang Q.C."/>
            <person name="Ding S.J."/>
            <person name="Wang X.J."/>
            <person name="Zhu J.G."/>
            <person name="Ruan X.D."/>
            <person name="Zhao L."/>
            <person name="Wei J.T."/>
            <person name="Ye R.Z."/>
            <person name="Que T.C."/>
            <person name="Du C.H."/>
            <person name="Zhou Y.H."/>
            <person name="Cheng J.X."/>
            <person name="Dai P.F."/>
            <person name="Guo W.B."/>
            <person name="Han X.H."/>
            <person name="Huang E.J."/>
            <person name="Li L.F."/>
            <person name="Wei W."/>
            <person name="Gao Y.C."/>
            <person name="Liu J.Z."/>
            <person name="Shao H.Z."/>
            <person name="Wang X."/>
            <person name="Wang C.C."/>
            <person name="Yang T.C."/>
            <person name="Huo Q.B."/>
            <person name="Li W."/>
            <person name="Chen H.Y."/>
            <person name="Chen S.E."/>
            <person name="Zhou L.G."/>
            <person name="Ni X.B."/>
            <person name="Tian J.H."/>
            <person name="Sheng Y."/>
            <person name="Liu T."/>
            <person name="Pan Y.S."/>
            <person name="Xia L.Y."/>
            <person name="Li J."/>
            <person name="Zhao F."/>
            <person name="Cao W.C."/>
        </authorList>
    </citation>
    <scope>NUCLEOTIDE SEQUENCE [LARGE SCALE GENOMIC DNA]</scope>
    <source>
        <strain evidence="1">Iper-2018</strain>
    </source>
</reference>
<dbReference type="Proteomes" id="UP000805193">
    <property type="component" value="Unassembled WGS sequence"/>
</dbReference>
<accession>A0AC60QUD7</accession>
<keyword evidence="2" id="KW-1185">Reference proteome</keyword>
<gene>
    <name evidence="1" type="ORF">HPB47_015433</name>
</gene>
<evidence type="ECO:0000313" key="1">
    <source>
        <dbReference type="EMBL" id="KAG0442965.1"/>
    </source>
</evidence>
<protein>
    <submittedName>
        <fullName evidence="1">Uncharacterized protein</fullName>
    </submittedName>
</protein>
<evidence type="ECO:0000313" key="2">
    <source>
        <dbReference type="Proteomes" id="UP000805193"/>
    </source>
</evidence>
<name>A0AC60QUD7_IXOPE</name>
<comment type="caution">
    <text evidence="1">The sequence shown here is derived from an EMBL/GenBank/DDBJ whole genome shotgun (WGS) entry which is preliminary data.</text>
</comment>
<dbReference type="EMBL" id="JABSTQ010004030">
    <property type="protein sequence ID" value="KAG0442965.1"/>
    <property type="molecule type" value="Genomic_DNA"/>
</dbReference>
<sequence>MTGTGNESISHRDTLTSCQEITQSYRLARRTLPAGHKSLTKSQEWTWRRLQTNTYPNPTLYSHWLPELHSELGSGRPEGNLQLGRGSRRGLGFATLPLFCFIVEEDMGWTLDNTWPSLHPSAMKKPLLRLRADGLDCRAPGIVAGCGERCGTAKTI</sequence>
<proteinExistence type="predicted"/>